<dbReference type="Proteomes" id="UP000244722">
    <property type="component" value="Unassembled WGS sequence"/>
</dbReference>
<feature type="transmembrane region" description="Helical" evidence="1">
    <location>
        <begin position="21"/>
        <end position="44"/>
    </location>
</feature>
<evidence type="ECO:0000313" key="3">
    <source>
        <dbReference type="Proteomes" id="UP000244722"/>
    </source>
</evidence>
<protein>
    <submittedName>
        <fullName evidence="2">Uncharacterized protein</fullName>
    </submittedName>
</protein>
<keyword evidence="3" id="KW-1185">Reference proteome</keyword>
<sequence>MKRRKMTTRHLIMVTATAIDFGDPFHSFILGFHQGFLYLIWAWFSSVFWHHTTITTTRRLLVSSSLSCLTSTSRNYWTWLWRCGLAGYSRFGGVYGIVITLLGVQQQKINKEVRLFVWLLVCQIFINLSYHEWTSLGGNQAIFLAFSLRNGAKKWHQL</sequence>
<name>A0A2T6ZZV7_TUBBO</name>
<proteinExistence type="predicted"/>
<feature type="transmembrane region" description="Helical" evidence="1">
    <location>
        <begin position="79"/>
        <end position="101"/>
    </location>
</feature>
<gene>
    <name evidence="2" type="ORF">B9Z19DRAFT_1078045</name>
</gene>
<evidence type="ECO:0000256" key="1">
    <source>
        <dbReference type="SAM" id="Phobius"/>
    </source>
</evidence>
<organism evidence="2 3">
    <name type="scientific">Tuber borchii</name>
    <name type="common">White truffle</name>
    <dbReference type="NCBI Taxonomy" id="42251"/>
    <lineage>
        <taxon>Eukaryota</taxon>
        <taxon>Fungi</taxon>
        <taxon>Dikarya</taxon>
        <taxon>Ascomycota</taxon>
        <taxon>Pezizomycotina</taxon>
        <taxon>Pezizomycetes</taxon>
        <taxon>Pezizales</taxon>
        <taxon>Tuberaceae</taxon>
        <taxon>Tuber</taxon>
    </lineage>
</organism>
<evidence type="ECO:0000313" key="2">
    <source>
        <dbReference type="EMBL" id="PUU81029.1"/>
    </source>
</evidence>
<reference evidence="2 3" key="1">
    <citation type="submission" date="2017-04" db="EMBL/GenBank/DDBJ databases">
        <title>Draft genome sequence of Tuber borchii Vittad., a whitish edible truffle.</title>
        <authorList>
            <consortium name="DOE Joint Genome Institute"/>
            <person name="Murat C."/>
            <person name="Kuo A."/>
            <person name="Barry K.W."/>
            <person name="Clum A."/>
            <person name="Dockter R.B."/>
            <person name="Fauchery L."/>
            <person name="Iotti M."/>
            <person name="Kohler A."/>
            <person name="Labutti K."/>
            <person name="Lindquist E.A."/>
            <person name="Lipzen A."/>
            <person name="Ohm R.A."/>
            <person name="Wang M."/>
            <person name="Grigoriev I.V."/>
            <person name="Zambonelli A."/>
            <person name="Martin F.M."/>
        </authorList>
    </citation>
    <scope>NUCLEOTIDE SEQUENCE [LARGE SCALE GENOMIC DNA]</scope>
    <source>
        <strain evidence="2 3">Tbo3840</strain>
    </source>
</reference>
<dbReference type="EMBL" id="NESQ01000052">
    <property type="protein sequence ID" value="PUU81029.1"/>
    <property type="molecule type" value="Genomic_DNA"/>
</dbReference>
<keyword evidence="1" id="KW-1133">Transmembrane helix</keyword>
<feature type="transmembrane region" description="Helical" evidence="1">
    <location>
        <begin position="113"/>
        <end position="130"/>
    </location>
</feature>
<keyword evidence="1" id="KW-0812">Transmembrane</keyword>
<keyword evidence="1" id="KW-0472">Membrane</keyword>
<dbReference type="AlphaFoldDB" id="A0A2T6ZZV7"/>
<accession>A0A2T6ZZV7</accession>
<comment type="caution">
    <text evidence="2">The sequence shown here is derived from an EMBL/GenBank/DDBJ whole genome shotgun (WGS) entry which is preliminary data.</text>
</comment>